<evidence type="ECO:0000259" key="1">
    <source>
        <dbReference type="Pfam" id="PF16403"/>
    </source>
</evidence>
<sequence length="84" mass="8879">MATDHAPEITANDVSVSLGAGFNPLYCPEIGLRATDAEEGDITSVALVKDSNVDTSRSGTYQVTFFVENARGVSAERIVQVTVC</sequence>
<comment type="caution">
    <text evidence="2">The sequence shown here is derived from an EMBL/GenBank/DDBJ whole genome shotgun (WGS) entry which is preliminary data.</text>
</comment>
<name>A0ABT5ZJ86_9ACTN</name>
<keyword evidence="3" id="KW-1185">Reference proteome</keyword>
<dbReference type="Pfam" id="PF16403">
    <property type="entry name" value="Bact_surface_Ig-like"/>
    <property type="match status" value="1"/>
</dbReference>
<gene>
    <name evidence="2" type="ORF">P3G67_11690</name>
</gene>
<dbReference type="Proteomes" id="UP001216579">
    <property type="component" value="Unassembled WGS sequence"/>
</dbReference>
<dbReference type="InterPro" id="IPR032179">
    <property type="entry name" value="Cry22Aa_Ig-like"/>
</dbReference>
<dbReference type="RefSeq" id="WP_276093381.1">
    <property type="nucleotide sequence ID" value="NZ_JARJBC010000005.1"/>
</dbReference>
<organism evidence="2 3">
    <name type="scientific">Streptomyces silvisoli</name>
    <dbReference type="NCBI Taxonomy" id="3034235"/>
    <lineage>
        <taxon>Bacteria</taxon>
        <taxon>Bacillati</taxon>
        <taxon>Actinomycetota</taxon>
        <taxon>Actinomycetes</taxon>
        <taxon>Kitasatosporales</taxon>
        <taxon>Streptomycetaceae</taxon>
        <taxon>Streptomyces</taxon>
    </lineage>
</organism>
<evidence type="ECO:0000313" key="3">
    <source>
        <dbReference type="Proteomes" id="UP001216579"/>
    </source>
</evidence>
<dbReference type="InterPro" id="IPR013783">
    <property type="entry name" value="Ig-like_fold"/>
</dbReference>
<evidence type="ECO:0000313" key="2">
    <source>
        <dbReference type="EMBL" id="MDF3289889.1"/>
    </source>
</evidence>
<protein>
    <submittedName>
        <fullName evidence="2">DUF5011 domain-containing protein</fullName>
    </submittedName>
</protein>
<feature type="domain" description="Pesticidal crystal protein Cry22Aa Ig-like" evidence="1">
    <location>
        <begin position="11"/>
        <end position="83"/>
    </location>
</feature>
<accession>A0ABT5ZJ86</accession>
<dbReference type="EMBL" id="JARJBC010000005">
    <property type="protein sequence ID" value="MDF3289889.1"/>
    <property type="molecule type" value="Genomic_DNA"/>
</dbReference>
<proteinExistence type="predicted"/>
<reference evidence="2 3" key="1">
    <citation type="submission" date="2023-03" db="EMBL/GenBank/DDBJ databases">
        <title>Draft genome sequence of Streptomyces sp. RB6PN23 isolated from peat swamp forest in Thailand.</title>
        <authorList>
            <person name="Klaysubun C."/>
            <person name="Duangmal K."/>
        </authorList>
    </citation>
    <scope>NUCLEOTIDE SEQUENCE [LARGE SCALE GENOMIC DNA]</scope>
    <source>
        <strain evidence="2 3">RB6PN23</strain>
    </source>
</reference>
<dbReference type="Gene3D" id="2.60.40.10">
    <property type="entry name" value="Immunoglobulins"/>
    <property type="match status" value="1"/>
</dbReference>